<dbReference type="FunFam" id="3.40.50.880:FF:000033">
    <property type="entry name" value="Glutamine amidotransferase class-I"/>
    <property type="match status" value="1"/>
</dbReference>
<dbReference type="AlphaFoldDB" id="A0A3N0VMJ7"/>
<evidence type="ECO:0000259" key="1">
    <source>
        <dbReference type="Pfam" id="PF00117"/>
    </source>
</evidence>
<keyword evidence="2" id="KW-0315">Glutamine amidotransferase</keyword>
<protein>
    <submittedName>
        <fullName evidence="2">Type 1 glutamine amidotransferase</fullName>
    </submittedName>
</protein>
<dbReference type="PANTHER" id="PTHR42695:SF5">
    <property type="entry name" value="GLUTAMINE AMIDOTRANSFERASE YLR126C-RELATED"/>
    <property type="match status" value="1"/>
</dbReference>
<proteinExistence type="predicted"/>
<organism evidence="2 3">
    <name type="scientific">Stagnimonas aquatica</name>
    <dbReference type="NCBI Taxonomy" id="2689987"/>
    <lineage>
        <taxon>Bacteria</taxon>
        <taxon>Pseudomonadati</taxon>
        <taxon>Pseudomonadota</taxon>
        <taxon>Gammaproteobacteria</taxon>
        <taxon>Nevskiales</taxon>
        <taxon>Nevskiaceae</taxon>
        <taxon>Stagnimonas</taxon>
    </lineage>
</organism>
<dbReference type="PROSITE" id="PS51273">
    <property type="entry name" value="GATASE_TYPE_1"/>
    <property type="match status" value="1"/>
</dbReference>
<dbReference type="GO" id="GO:0005829">
    <property type="term" value="C:cytosol"/>
    <property type="evidence" value="ECO:0007669"/>
    <property type="project" value="TreeGrafter"/>
</dbReference>
<keyword evidence="2" id="KW-0808">Transferase</keyword>
<dbReference type="Gene3D" id="3.40.50.880">
    <property type="match status" value="1"/>
</dbReference>
<sequence>MRVHWLQHAEHEDLGCIAPWLATRGHEVRFTRLQRGETPPALESFDWLIVMGGPMNIYEHALYPWLVPEKQLIRRALDGGKRLLGICLGSQLIADQLGGPVSRNAEVEIGWHPLQLTEAGRGAAAFAGFPEQFTAFHWHGDTFALPPGSESLMNSEACAHQAYALGTRVAGIQFHLEVTAANARDWFAVERPAPARYVQRPESILAELPNFAGNNRLMRQLLDNMAGG</sequence>
<name>A0A3N0VMJ7_9GAMM</name>
<dbReference type="InterPro" id="IPR044992">
    <property type="entry name" value="ChyE-like"/>
</dbReference>
<dbReference type="EMBL" id="RJVO01000001">
    <property type="protein sequence ID" value="ROH93790.1"/>
    <property type="molecule type" value="Genomic_DNA"/>
</dbReference>
<dbReference type="GO" id="GO:0016740">
    <property type="term" value="F:transferase activity"/>
    <property type="evidence" value="ECO:0007669"/>
    <property type="project" value="UniProtKB-KW"/>
</dbReference>
<accession>A0A3N0VMJ7</accession>
<evidence type="ECO:0000313" key="2">
    <source>
        <dbReference type="EMBL" id="ROH93790.1"/>
    </source>
</evidence>
<keyword evidence="3" id="KW-1185">Reference proteome</keyword>
<dbReference type="CDD" id="cd01741">
    <property type="entry name" value="GATase1_1"/>
    <property type="match status" value="1"/>
</dbReference>
<dbReference type="InterPro" id="IPR029062">
    <property type="entry name" value="Class_I_gatase-like"/>
</dbReference>
<gene>
    <name evidence="2" type="ORF">ED208_04505</name>
</gene>
<reference evidence="2 3" key="1">
    <citation type="submission" date="2018-10" db="EMBL/GenBank/DDBJ databases">
        <authorList>
            <person name="Chen W.-M."/>
        </authorList>
    </citation>
    <scope>NUCLEOTIDE SEQUENCE [LARGE SCALE GENOMIC DNA]</scope>
    <source>
        <strain evidence="2 3">THS-13</strain>
    </source>
</reference>
<dbReference type="PANTHER" id="PTHR42695">
    <property type="entry name" value="GLUTAMINE AMIDOTRANSFERASE YLR126C-RELATED"/>
    <property type="match status" value="1"/>
</dbReference>
<dbReference type="Proteomes" id="UP000282106">
    <property type="component" value="Unassembled WGS sequence"/>
</dbReference>
<comment type="caution">
    <text evidence="2">The sequence shown here is derived from an EMBL/GenBank/DDBJ whole genome shotgun (WGS) entry which is preliminary data.</text>
</comment>
<dbReference type="InParanoid" id="A0A3N0VMJ7"/>
<dbReference type="InterPro" id="IPR017926">
    <property type="entry name" value="GATASE"/>
</dbReference>
<feature type="domain" description="Glutamine amidotransferase" evidence="1">
    <location>
        <begin position="22"/>
        <end position="181"/>
    </location>
</feature>
<dbReference type="SUPFAM" id="SSF52317">
    <property type="entry name" value="Class I glutamine amidotransferase-like"/>
    <property type="match status" value="1"/>
</dbReference>
<dbReference type="RefSeq" id="WP_123210646.1">
    <property type="nucleotide sequence ID" value="NZ_RJVO01000001.1"/>
</dbReference>
<dbReference type="Pfam" id="PF00117">
    <property type="entry name" value="GATase"/>
    <property type="match status" value="1"/>
</dbReference>
<evidence type="ECO:0000313" key="3">
    <source>
        <dbReference type="Proteomes" id="UP000282106"/>
    </source>
</evidence>